<comment type="caution">
    <text evidence="3">The sequence shown here is derived from an EMBL/GenBank/DDBJ whole genome shotgun (WGS) entry which is preliminary data.</text>
</comment>
<dbReference type="RefSeq" id="WP_270689613.1">
    <property type="nucleotide sequence ID" value="NZ_JAQFWQ010000112.1"/>
</dbReference>
<dbReference type="EMBL" id="JAQFWQ010000112">
    <property type="protein sequence ID" value="MDA2814275.1"/>
    <property type="molecule type" value="Genomic_DNA"/>
</dbReference>
<keyword evidence="2" id="KW-1133">Transmembrane helix</keyword>
<feature type="compositionally biased region" description="Low complexity" evidence="1">
    <location>
        <begin position="168"/>
        <end position="178"/>
    </location>
</feature>
<evidence type="ECO:0000256" key="1">
    <source>
        <dbReference type="SAM" id="MobiDB-lite"/>
    </source>
</evidence>
<keyword evidence="2" id="KW-0812">Transmembrane</keyword>
<proteinExistence type="predicted"/>
<feature type="transmembrane region" description="Helical" evidence="2">
    <location>
        <begin position="191"/>
        <end position="208"/>
    </location>
</feature>
<feature type="region of interest" description="Disordered" evidence="1">
    <location>
        <begin position="154"/>
        <end position="178"/>
    </location>
</feature>
<gene>
    <name evidence="3" type="ORF">O4J56_26740</name>
</gene>
<organism evidence="3 4">
    <name type="scientific">Nocardiopsis endophytica</name>
    <dbReference type="NCBI Taxonomy" id="3018445"/>
    <lineage>
        <taxon>Bacteria</taxon>
        <taxon>Bacillati</taxon>
        <taxon>Actinomycetota</taxon>
        <taxon>Actinomycetes</taxon>
        <taxon>Streptosporangiales</taxon>
        <taxon>Nocardiopsidaceae</taxon>
        <taxon>Nocardiopsis</taxon>
    </lineage>
</organism>
<dbReference type="Proteomes" id="UP001527866">
    <property type="component" value="Unassembled WGS sequence"/>
</dbReference>
<protein>
    <submittedName>
        <fullName evidence="3">PH domain-containing protein</fullName>
    </submittedName>
</protein>
<evidence type="ECO:0000313" key="3">
    <source>
        <dbReference type="EMBL" id="MDA2814275.1"/>
    </source>
</evidence>
<feature type="transmembrane region" description="Helical" evidence="2">
    <location>
        <begin position="40"/>
        <end position="58"/>
    </location>
</feature>
<sequence length="209" mass="22081">MGEDGKPLTATLPRVLSWIWIGIAALLLLDLAVNGSDAASLIAAGVLLLTVGGAYVMWLRPRIVPGEEGVRVVNPLRETLVPWSAFTWADVTDVVRVHAGGTVVRSWALRETKRSKVRENLRRAGGYSDADPIAESDPRDLRPAELHAKRLREIAERRKARPSKPSEPSGADGGADAPGSGGVVTVVSPDAVAALAVPLVILAVVALLV</sequence>
<reference evidence="3 4" key="1">
    <citation type="submission" date="2023-01" db="EMBL/GenBank/DDBJ databases">
        <title>Draft genome sequence of Nocardiopsis sp. RSe5-2 isolated from halophytes.</title>
        <authorList>
            <person name="Duangmal K."/>
            <person name="Chantavorakit T."/>
        </authorList>
    </citation>
    <scope>NUCLEOTIDE SEQUENCE [LARGE SCALE GENOMIC DNA]</scope>
    <source>
        <strain evidence="3 4">RSe5-2</strain>
    </source>
</reference>
<evidence type="ECO:0000256" key="2">
    <source>
        <dbReference type="SAM" id="Phobius"/>
    </source>
</evidence>
<name>A0ABT4UBG8_9ACTN</name>
<accession>A0ABT4UBG8</accession>
<feature type="transmembrane region" description="Helical" evidence="2">
    <location>
        <begin position="15"/>
        <end position="33"/>
    </location>
</feature>
<keyword evidence="4" id="KW-1185">Reference proteome</keyword>
<keyword evidence="2" id="KW-0472">Membrane</keyword>
<evidence type="ECO:0000313" key="4">
    <source>
        <dbReference type="Proteomes" id="UP001527866"/>
    </source>
</evidence>